<dbReference type="PANTHER" id="PTHR44757:SF2">
    <property type="entry name" value="BIOFILM ARCHITECTURE MAINTENANCE PROTEIN MBAA"/>
    <property type="match status" value="1"/>
</dbReference>
<dbReference type="SMART" id="SM00091">
    <property type="entry name" value="PAS"/>
    <property type="match status" value="2"/>
</dbReference>
<sequence>MSGNIDKMKRTLNSPDEFQVDIEKTFDAILNITSNPIFVKDSEFRLILVNDAFCKLFGLVRDDIIGKTLAEKVPSSEYEHFLSSDKKVLEKGEEIVCQENLTTNGKQTRILRTKKTRFIDVNGKPHIVGVIHDITDSTQSELREKTRTRVLELITRGEPLSIILHAIVAAVEQENPNMMCSILLLDDEGKHLVDGVAPSLPCFYTEAVNGVAIGKAVGSCGTAAHTNKRVIVDDIQTHPYWAAYKELASEAGLASCWSEPIRSTSGKVLGTFAIYHSKVNHPTPNDLAVIDRTAGLASIAIEKKQTEENLKRAASVFTHANEGIIITDANANIIEINDTFSSITGYSLEDVLGKNPRILQSDRHSSEFYIEMWDNIIKHGHWQGEIWNRRSNGEIYPEMLTISAVTNSDGLVQHYISVSTDITAIKENQSQLERIAHYDLLTNLPNRVLLVERINQAMIQQHKDKKSVAVAFMDLDGFMAINDAYGHDIGDELLVVISQNMTAALRENDTLARIGGDEFIAMMGDLESFEECEIVLKRLLEAVSQPISISIGIVQVTVSIGVTMYPLDDVNAEQLIRHADQAMYIAKQTGKNNYHLFDIAQGTAIYTQRKCIDDIKTALNENEFVLHYQPKVNMRSGEIIGAEALIRWEHPTKGRIPPLDFLPAIEGHVISLDIGEWVIESALKQILEWRKVGVNLSVSVNISAYQLQQNNFSDCLAALLAAYPDIDPSCLELEILETSALQDTAQVSQTMKTCQDLGVNFALDDFGTGYSSLTYLKQLPAHMIKIDQSFVRDMLEDKDDLAIVSGVVGLAKTFQREVIAEGVETPEHGLALLELGCELAQGYGIARPMEANDIPKWIVNWKSSEKWLKP</sequence>
<evidence type="ECO:0000259" key="1">
    <source>
        <dbReference type="PROSITE" id="PS50112"/>
    </source>
</evidence>
<dbReference type="InterPro" id="IPR035965">
    <property type="entry name" value="PAS-like_dom_sf"/>
</dbReference>
<dbReference type="InterPro" id="IPR001610">
    <property type="entry name" value="PAC"/>
</dbReference>
<dbReference type="PROSITE" id="PS50887">
    <property type="entry name" value="GGDEF"/>
    <property type="match status" value="1"/>
</dbReference>
<evidence type="ECO:0000313" key="5">
    <source>
        <dbReference type="EMBL" id="MDT0595142.1"/>
    </source>
</evidence>
<comment type="caution">
    <text evidence="5">The sequence shown here is derived from an EMBL/GenBank/DDBJ whole genome shotgun (WGS) entry which is preliminary data.</text>
</comment>
<dbReference type="InterPro" id="IPR029787">
    <property type="entry name" value="Nucleotide_cyclase"/>
</dbReference>
<dbReference type="SUPFAM" id="SSF141868">
    <property type="entry name" value="EAL domain-like"/>
    <property type="match status" value="1"/>
</dbReference>
<dbReference type="PROSITE" id="PS50883">
    <property type="entry name" value="EAL"/>
    <property type="match status" value="1"/>
</dbReference>
<accession>A0ABU2ZR84</accession>
<dbReference type="InterPro" id="IPR001633">
    <property type="entry name" value="EAL_dom"/>
</dbReference>
<dbReference type="SMART" id="SM00086">
    <property type="entry name" value="PAC"/>
    <property type="match status" value="2"/>
</dbReference>
<dbReference type="SMART" id="SM00267">
    <property type="entry name" value="GGDEF"/>
    <property type="match status" value="1"/>
</dbReference>
<dbReference type="InterPro" id="IPR003018">
    <property type="entry name" value="GAF"/>
</dbReference>
<feature type="domain" description="GGDEF" evidence="4">
    <location>
        <begin position="466"/>
        <end position="599"/>
    </location>
</feature>
<dbReference type="Pfam" id="PF13426">
    <property type="entry name" value="PAS_9"/>
    <property type="match status" value="1"/>
</dbReference>
<dbReference type="SUPFAM" id="SSF55785">
    <property type="entry name" value="PYP-like sensor domain (PAS domain)"/>
    <property type="match status" value="2"/>
</dbReference>
<dbReference type="Pfam" id="PF00990">
    <property type="entry name" value="GGDEF"/>
    <property type="match status" value="1"/>
</dbReference>
<dbReference type="RefSeq" id="WP_311368657.1">
    <property type="nucleotide sequence ID" value="NZ_JAVRHX010000002.1"/>
</dbReference>
<name>A0ABU2ZR84_9ALTE</name>
<feature type="domain" description="PAS" evidence="1">
    <location>
        <begin position="22"/>
        <end position="92"/>
    </location>
</feature>
<dbReference type="NCBIfam" id="TIGR00229">
    <property type="entry name" value="sensory_box"/>
    <property type="match status" value="2"/>
</dbReference>
<keyword evidence="6" id="KW-1185">Reference proteome</keyword>
<dbReference type="InterPro" id="IPR029016">
    <property type="entry name" value="GAF-like_dom_sf"/>
</dbReference>
<dbReference type="PROSITE" id="PS50112">
    <property type="entry name" value="PAS"/>
    <property type="match status" value="2"/>
</dbReference>
<dbReference type="Gene3D" id="3.30.450.40">
    <property type="match status" value="1"/>
</dbReference>
<dbReference type="SUPFAM" id="SSF55073">
    <property type="entry name" value="Nucleotide cyclase"/>
    <property type="match status" value="1"/>
</dbReference>
<dbReference type="InterPro" id="IPR012226">
    <property type="entry name" value="Diguanyl_cyclase/Pdiesterase"/>
</dbReference>
<dbReference type="Gene3D" id="3.30.70.270">
    <property type="match status" value="1"/>
</dbReference>
<evidence type="ECO:0000313" key="6">
    <source>
        <dbReference type="Proteomes" id="UP001253545"/>
    </source>
</evidence>
<dbReference type="InterPro" id="IPR043128">
    <property type="entry name" value="Rev_trsase/Diguanyl_cyclase"/>
</dbReference>
<dbReference type="InterPro" id="IPR000014">
    <property type="entry name" value="PAS"/>
</dbReference>
<proteinExistence type="predicted"/>
<dbReference type="InterPro" id="IPR052155">
    <property type="entry name" value="Biofilm_reg_signaling"/>
</dbReference>
<evidence type="ECO:0000259" key="3">
    <source>
        <dbReference type="PROSITE" id="PS50883"/>
    </source>
</evidence>
<dbReference type="Pfam" id="PF00563">
    <property type="entry name" value="EAL"/>
    <property type="match status" value="1"/>
</dbReference>
<dbReference type="SUPFAM" id="SSF55781">
    <property type="entry name" value="GAF domain-like"/>
    <property type="match status" value="1"/>
</dbReference>
<dbReference type="Pfam" id="PF13185">
    <property type="entry name" value="GAF_2"/>
    <property type="match status" value="1"/>
</dbReference>
<dbReference type="InterPro" id="IPR035919">
    <property type="entry name" value="EAL_sf"/>
</dbReference>
<dbReference type="Gene3D" id="3.30.450.20">
    <property type="entry name" value="PAS domain"/>
    <property type="match status" value="2"/>
</dbReference>
<feature type="domain" description="EAL" evidence="3">
    <location>
        <begin position="608"/>
        <end position="862"/>
    </location>
</feature>
<evidence type="ECO:0000259" key="4">
    <source>
        <dbReference type="PROSITE" id="PS50887"/>
    </source>
</evidence>
<dbReference type="CDD" id="cd00130">
    <property type="entry name" value="PAS"/>
    <property type="match status" value="2"/>
</dbReference>
<evidence type="ECO:0000259" key="2">
    <source>
        <dbReference type="PROSITE" id="PS50113"/>
    </source>
</evidence>
<protein>
    <submittedName>
        <fullName evidence="5">EAL domain-containing protein</fullName>
    </submittedName>
</protein>
<dbReference type="PIRSF" id="PIRSF005925">
    <property type="entry name" value="Dos"/>
    <property type="match status" value="1"/>
</dbReference>
<dbReference type="InterPro" id="IPR000700">
    <property type="entry name" value="PAS-assoc_C"/>
</dbReference>
<dbReference type="Pfam" id="PF08448">
    <property type="entry name" value="PAS_4"/>
    <property type="match status" value="1"/>
</dbReference>
<feature type="domain" description="PAC" evidence="2">
    <location>
        <begin position="382"/>
        <end position="434"/>
    </location>
</feature>
<dbReference type="SMART" id="SM00065">
    <property type="entry name" value="GAF"/>
    <property type="match status" value="1"/>
</dbReference>
<dbReference type="InterPro" id="IPR013656">
    <property type="entry name" value="PAS_4"/>
</dbReference>
<dbReference type="PROSITE" id="PS50113">
    <property type="entry name" value="PAC"/>
    <property type="match status" value="1"/>
</dbReference>
<dbReference type="PANTHER" id="PTHR44757">
    <property type="entry name" value="DIGUANYLATE CYCLASE DGCP"/>
    <property type="match status" value="1"/>
</dbReference>
<gene>
    <name evidence="5" type="ORF">RM552_09830</name>
</gene>
<dbReference type="InterPro" id="IPR000160">
    <property type="entry name" value="GGDEF_dom"/>
</dbReference>
<dbReference type="SMART" id="SM00052">
    <property type="entry name" value="EAL"/>
    <property type="match status" value="1"/>
</dbReference>
<dbReference type="EMBL" id="JAVRHX010000002">
    <property type="protein sequence ID" value="MDT0595142.1"/>
    <property type="molecule type" value="Genomic_DNA"/>
</dbReference>
<organism evidence="5 6">
    <name type="scientific">Glaciecola petra</name>
    <dbReference type="NCBI Taxonomy" id="3075602"/>
    <lineage>
        <taxon>Bacteria</taxon>
        <taxon>Pseudomonadati</taxon>
        <taxon>Pseudomonadota</taxon>
        <taxon>Gammaproteobacteria</taxon>
        <taxon>Alteromonadales</taxon>
        <taxon>Alteromonadaceae</taxon>
        <taxon>Glaciecola</taxon>
    </lineage>
</organism>
<reference evidence="5 6" key="1">
    <citation type="submission" date="2023-09" db="EMBL/GenBank/DDBJ databases">
        <authorList>
            <person name="Rey-Velasco X."/>
        </authorList>
    </citation>
    <scope>NUCLEOTIDE SEQUENCE [LARGE SCALE GENOMIC DNA]</scope>
    <source>
        <strain evidence="5 6">P117</strain>
    </source>
</reference>
<dbReference type="CDD" id="cd01948">
    <property type="entry name" value="EAL"/>
    <property type="match status" value="1"/>
</dbReference>
<dbReference type="Proteomes" id="UP001253545">
    <property type="component" value="Unassembled WGS sequence"/>
</dbReference>
<dbReference type="CDD" id="cd01949">
    <property type="entry name" value="GGDEF"/>
    <property type="match status" value="1"/>
</dbReference>
<dbReference type="Gene3D" id="3.20.20.450">
    <property type="entry name" value="EAL domain"/>
    <property type="match status" value="1"/>
</dbReference>
<dbReference type="NCBIfam" id="TIGR00254">
    <property type="entry name" value="GGDEF"/>
    <property type="match status" value="1"/>
</dbReference>
<feature type="domain" description="PAS" evidence="1">
    <location>
        <begin position="306"/>
        <end position="355"/>
    </location>
</feature>